<dbReference type="AlphaFoldDB" id="A0A9Q3ILB6"/>
<evidence type="ECO:0000313" key="2">
    <source>
        <dbReference type="Proteomes" id="UP000765509"/>
    </source>
</evidence>
<protein>
    <recommendedName>
        <fullName evidence="3">Chromo domain-containing protein</fullName>
    </recommendedName>
</protein>
<comment type="caution">
    <text evidence="1">The sequence shown here is derived from an EMBL/GenBank/DDBJ whole genome shotgun (WGS) entry which is preliminary data.</text>
</comment>
<evidence type="ECO:0008006" key="3">
    <source>
        <dbReference type="Google" id="ProtNLM"/>
    </source>
</evidence>
<dbReference type="SUPFAM" id="SSF54160">
    <property type="entry name" value="Chromo domain-like"/>
    <property type="match status" value="1"/>
</dbReference>
<proteinExistence type="predicted"/>
<evidence type="ECO:0000313" key="1">
    <source>
        <dbReference type="EMBL" id="MBW0545468.1"/>
    </source>
</evidence>
<dbReference type="InterPro" id="IPR016197">
    <property type="entry name" value="Chromo-like_dom_sf"/>
</dbReference>
<dbReference type="Proteomes" id="UP000765509">
    <property type="component" value="Unassembled WGS sequence"/>
</dbReference>
<name>A0A9Q3ILB6_9BASI</name>
<reference evidence="1" key="1">
    <citation type="submission" date="2021-03" db="EMBL/GenBank/DDBJ databases">
        <title>Draft genome sequence of rust myrtle Austropuccinia psidii MF-1, a brazilian biotype.</title>
        <authorList>
            <person name="Quecine M.C."/>
            <person name="Pachon D.M.R."/>
            <person name="Bonatelli M.L."/>
            <person name="Correr F.H."/>
            <person name="Franceschini L.M."/>
            <person name="Leite T.F."/>
            <person name="Margarido G.R.A."/>
            <person name="Almeida C.A."/>
            <person name="Ferrarezi J.A."/>
            <person name="Labate C.A."/>
        </authorList>
    </citation>
    <scope>NUCLEOTIDE SEQUENCE</scope>
    <source>
        <strain evidence="1">MF-1</strain>
    </source>
</reference>
<organism evidence="1 2">
    <name type="scientific">Austropuccinia psidii MF-1</name>
    <dbReference type="NCBI Taxonomy" id="1389203"/>
    <lineage>
        <taxon>Eukaryota</taxon>
        <taxon>Fungi</taxon>
        <taxon>Dikarya</taxon>
        <taxon>Basidiomycota</taxon>
        <taxon>Pucciniomycotina</taxon>
        <taxon>Pucciniomycetes</taxon>
        <taxon>Pucciniales</taxon>
        <taxon>Sphaerophragmiaceae</taxon>
        <taxon>Austropuccinia</taxon>
    </lineage>
</organism>
<keyword evidence="2" id="KW-1185">Reference proteome</keyword>
<dbReference type="EMBL" id="AVOT02050386">
    <property type="protein sequence ID" value="MBW0545468.1"/>
    <property type="molecule type" value="Genomic_DNA"/>
</dbReference>
<gene>
    <name evidence="1" type="ORF">O181_085183</name>
</gene>
<dbReference type="OrthoDB" id="3929326at2759"/>
<accession>A0A9Q3ILB6</accession>
<sequence length="104" mass="12280">MKHPVFPVSLVTPCFQTEEDKLPSRKKNTTLPEIVELEDFPGHVRKIIKARKIRINGKDQRQYLVRLQNQTADKNEWLEEDARPDGNLNLKRFRASRMTEKSHQ</sequence>